<dbReference type="AlphaFoldDB" id="A0A8K0HJW3"/>
<comment type="caution">
    <text evidence="2">The sequence shown here is derived from an EMBL/GenBank/DDBJ whole genome shotgun (WGS) entry which is preliminary data.</text>
</comment>
<evidence type="ECO:0000313" key="2">
    <source>
        <dbReference type="EMBL" id="KAF3454186.1"/>
    </source>
</evidence>
<organism evidence="2 3">
    <name type="scientific">Rhamnella rubrinervis</name>
    <dbReference type="NCBI Taxonomy" id="2594499"/>
    <lineage>
        <taxon>Eukaryota</taxon>
        <taxon>Viridiplantae</taxon>
        <taxon>Streptophyta</taxon>
        <taxon>Embryophyta</taxon>
        <taxon>Tracheophyta</taxon>
        <taxon>Spermatophyta</taxon>
        <taxon>Magnoliopsida</taxon>
        <taxon>eudicotyledons</taxon>
        <taxon>Gunneridae</taxon>
        <taxon>Pentapetalae</taxon>
        <taxon>rosids</taxon>
        <taxon>fabids</taxon>
        <taxon>Rosales</taxon>
        <taxon>Rhamnaceae</taxon>
        <taxon>rhamnoid group</taxon>
        <taxon>Rhamneae</taxon>
        <taxon>Rhamnella</taxon>
    </lineage>
</organism>
<proteinExistence type="predicted"/>
<sequence>MLRAQPASRQSGEVMIQKNLLPDPSTPPRAYGVRFHAAPEASWFKRTEEEEDPGRGGPKKKKTLMSILRMNTAGDQEPITLMRTTPNKPGLVEALVGLAGQEPQQSSGISGIAEAPQAIPSSVVLVALPTHWGED</sequence>
<evidence type="ECO:0000313" key="3">
    <source>
        <dbReference type="Proteomes" id="UP000796880"/>
    </source>
</evidence>
<protein>
    <submittedName>
        <fullName evidence="2">Uncharacterized protein</fullName>
    </submittedName>
</protein>
<evidence type="ECO:0000256" key="1">
    <source>
        <dbReference type="SAM" id="MobiDB-lite"/>
    </source>
</evidence>
<accession>A0A8K0HJW3</accession>
<keyword evidence="3" id="KW-1185">Reference proteome</keyword>
<name>A0A8K0HJW3_9ROSA</name>
<feature type="region of interest" description="Disordered" evidence="1">
    <location>
        <begin position="1"/>
        <end position="62"/>
    </location>
</feature>
<dbReference type="EMBL" id="VOIH02000002">
    <property type="protein sequence ID" value="KAF3454186.1"/>
    <property type="molecule type" value="Genomic_DNA"/>
</dbReference>
<gene>
    <name evidence="2" type="ORF">FNV43_RR04633</name>
</gene>
<dbReference type="Proteomes" id="UP000796880">
    <property type="component" value="Unassembled WGS sequence"/>
</dbReference>
<reference evidence="2" key="1">
    <citation type="submission" date="2020-03" db="EMBL/GenBank/DDBJ databases">
        <title>A high-quality chromosome-level genome assembly of a woody plant with both climbing and erect habits, Rhamnella rubrinervis.</title>
        <authorList>
            <person name="Lu Z."/>
            <person name="Yang Y."/>
            <person name="Zhu X."/>
            <person name="Sun Y."/>
        </authorList>
    </citation>
    <scope>NUCLEOTIDE SEQUENCE</scope>
    <source>
        <strain evidence="2">BYM</strain>
        <tissue evidence="2">Leaf</tissue>
    </source>
</reference>